<protein>
    <recommendedName>
        <fullName evidence="4">DUF2695 domain-containing protein</fullName>
    </recommendedName>
</protein>
<sequence length="136" mass="14944">MPADAALLDLWTEPQERECLLCYVTRMRADFGCDGTMRWTRRWRTRRAPAVTSLDRIFRQHRTTCDCGVPSAFGAGPVRHGDAVTTLPPPCSGVRRGSAQPCPAWQRPPHQAPPPGGKRSSGTGSGPATPRPRRRA</sequence>
<dbReference type="Pfam" id="PF10905">
    <property type="entry name" value="DUF2695"/>
    <property type="match status" value="1"/>
</dbReference>
<feature type="region of interest" description="Disordered" evidence="1">
    <location>
        <begin position="76"/>
        <end position="136"/>
    </location>
</feature>
<dbReference type="RefSeq" id="WP_167112415.1">
    <property type="nucleotide sequence ID" value="NZ_JAANOU010000001.1"/>
</dbReference>
<reference evidence="2 3" key="1">
    <citation type="submission" date="2020-03" db="EMBL/GenBank/DDBJ databases">
        <title>Sequencing the genomes of 1000 actinobacteria strains.</title>
        <authorList>
            <person name="Klenk H.-P."/>
        </authorList>
    </citation>
    <scope>NUCLEOTIDE SEQUENCE [LARGE SCALE GENOMIC DNA]</scope>
    <source>
        <strain evidence="2 3">DSM 45668</strain>
    </source>
</reference>
<dbReference type="InterPro" id="IPR024248">
    <property type="entry name" value="DUF2695"/>
</dbReference>
<organism evidence="2 3">
    <name type="scientific">Amycolatopsis viridis</name>
    <dbReference type="NCBI Taxonomy" id="185678"/>
    <lineage>
        <taxon>Bacteria</taxon>
        <taxon>Bacillati</taxon>
        <taxon>Actinomycetota</taxon>
        <taxon>Actinomycetes</taxon>
        <taxon>Pseudonocardiales</taxon>
        <taxon>Pseudonocardiaceae</taxon>
        <taxon>Amycolatopsis</taxon>
    </lineage>
</organism>
<dbReference type="Proteomes" id="UP000754495">
    <property type="component" value="Unassembled WGS sequence"/>
</dbReference>
<gene>
    <name evidence="2" type="ORF">FHX46_001842</name>
</gene>
<comment type="caution">
    <text evidence="2">The sequence shown here is derived from an EMBL/GenBank/DDBJ whole genome shotgun (WGS) entry which is preliminary data.</text>
</comment>
<name>A0ABX0STR4_9PSEU</name>
<keyword evidence="3" id="KW-1185">Reference proteome</keyword>
<proteinExistence type="predicted"/>
<evidence type="ECO:0000256" key="1">
    <source>
        <dbReference type="SAM" id="MobiDB-lite"/>
    </source>
</evidence>
<evidence type="ECO:0000313" key="3">
    <source>
        <dbReference type="Proteomes" id="UP000754495"/>
    </source>
</evidence>
<evidence type="ECO:0008006" key="4">
    <source>
        <dbReference type="Google" id="ProtNLM"/>
    </source>
</evidence>
<dbReference type="EMBL" id="JAANOU010000001">
    <property type="protein sequence ID" value="NIH79312.1"/>
    <property type="molecule type" value="Genomic_DNA"/>
</dbReference>
<accession>A0ABX0STR4</accession>
<evidence type="ECO:0000313" key="2">
    <source>
        <dbReference type="EMBL" id="NIH79312.1"/>
    </source>
</evidence>